<protein>
    <recommendedName>
        <fullName evidence="5">PknH-like extracellular domain-containing protein</fullName>
    </recommendedName>
</protein>
<sequence length="466" mass="48714">MPDPIDELENFSIPGPPMNPMPAAEVRRRGDRIRRRNNALATVGGIAAVAVIATPFAVFAGGQSSPDDVDPAPAPQWSTTVPDSFDIAALPEGSTYSFEVVDGSTVDDVTLCGAPAFSTASNDPAGPATDTVGATWTELESSGTADRTLAVYADGATAQTALDGFRQAVLDCGQDRTGGVSTVNDVVDRAVPGAEDSFVYTNQVKNGALLFDMTAYEVARVGNALYVANSHTSAGGDQAMDTVDLLIEHSAPVLDQMCVFSIEGCDPARPDASEGVDEPTGLTGAIPDSFPLEKGLPTDPQGGVGLEGPSHDLDLAVYNLENNLRACGVAATGLPKAIDTLNAGFRSPAAAVLRQLRTFDSVDEAQAYAEGVMAPFASCTEDPEGGVTKIYEVTPEEAGDHAASAMMRVEVDGEPGVGYQLVQVVRVGQAVLQTLVVNDGEQLDQTPEDLRRMYLENSQTVIDEMN</sequence>
<comment type="caution">
    <text evidence="3">The sequence shown here is derived from an EMBL/GenBank/DDBJ whole genome shotgun (WGS) entry which is preliminary data.</text>
</comment>
<organism evidence="3 4">
    <name type="scientific">Nocardioides caricicola</name>
    <dbReference type="NCBI Taxonomy" id="634770"/>
    <lineage>
        <taxon>Bacteria</taxon>
        <taxon>Bacillati</taxon>
        <taxon>Actinomycetota</taxon>
        <taxon>Actinomycetes</taxon>
        <taxon>Propionibacteriales</taxon>
        <taxon>Nocardioidaceae</taxon>
        <taxon>Nocardioides</taxon>
    </lineage>
</organism>
<proteinExistence type="predicted"/>
<keyword evidence="2" id="KW-1133">Transmembrane helix</keyword>
<evidence type="ECO:0000256" key="2">
    <source>
        <dbReference type="SAM" id="Phobius"/>
    </source>
</evidence>
<evidence type="ECO:0008006" key="5">
    <source>
        <dbReference type="Google" id="ProtNLM"/>
    </source>
</evidence>
<evidence type="ECO:0000313" key="3">
    <source>
        <dbReference type="EMBL" id="MFC5493949.1"/>
    </source>
</evidence>
<dbReference type="EMBL" id="JBHSMD010000004">
    <property type="protein sequence ID" value="MFC5493949.1"/>
    <property type="molecule type" value="Genomic_DNA"/>
</dbReference>
<keyword evidence="2" id="KW-0812">Transmembrane</keyword>
<keyword evidence="2" id="KW-0472">Membrane</keyword>
<keyword evidence="4" id="KW-1185">Reference proteome</keyword>
<evidence type="ECO:0000256" key="1">
    <source>
        <dbReference type="SAM" id="MobiDB-lite"/>
    </source>
</evidence>
<reference evidence="4" key="1">
    <citation type="journal article" date="2019" name="Int. J. Syst. Evol. Microbiol.">
        <title>The Global Catalogue of Microorganisms (GCM) 10K type strain sequencing project: providing services to taxonomists for standard genome sequencing and annotation.</title>
        <authorList>
            <consortium name="The Broad Institute Genomics Platform"/>
            <consortium name="The Broad Institute Genome Sequencing Center for Infectious Disease"/>
            <person name="Wu L."/>
            <person name="Ma J."/>
        </authorList>
    </citation>
    <scope>NUCLEOTIDE SEQUENCE [LARGE SCALE GENOMIC DNA]</scope>
    <source>
        <strain evidence="4">KACC 13778</strain>
    </source>
</reference>
<feature type="transmembrane region" description="Helical" evidence="2">
    <location>
        <begin position="38"/>
        <end position="60"/>
    </location>
</feature>
<gene>
    <name evidence="3" type="ORF">ACFPKY_12610</name>
</gene>
<name>A0ABW0N039_9ACTN</name>
<feature type="region of interest" description="Disordered" evidence="1">
    <location>
        <begin position="1"/>
        <end position="22"/>
    </location>
</feature>
<dbReference type="Proteomes" id="UP001595956">
    <property type="component" value="Unassembled WGS sequence"/>
</dbReference>
<evidence type="ECO:0000313" key="4">
    <source>
        <dbReference type="Proteomes" id="UP001595956"/>
    </source>
</evidence>
<dbReference type="RefSeq" id="WP_345178854.1">
    <property type="nucleotide sequence ID" value="NZ_BAABFQ010000007.1"/>
</dbReference>
<feature type="region of interest" description="Disordered" evidence="1">
    <location>
        <begin position="270"/>
        <end position="296"/>
    </location>
</feature>
<accession>A0ABW0N039</accession>